<name>A0A7V1PTC0_CALAY</name>
<dbReference type="InterPro" id="IPR013785">
    <property type="entry name" value="Aldolase_TIM"/>
</dbReference>
<feature type="non-terminal residue" evidence="6">
    <location>
        <position position="215"/>
    </location>
</feature>
<dbReference type="EMBL" id="DRLD01000030">
    <property type="protein sequence ID" value="HED09285.1"/>
    <property type="molecule type" value="Genomic_DNA"/>
</dbReference>
<organism evidence="6">
    <name type="scientific">Caldithrix abyssi</name>
    <dbReference type="NCBI Taxonomy" id="187145"/>
    <lineage>
        <taxon>Bacteria</taxon>
        <taxon>Pseudomonadati</taxon>
        <taxon>Calditrichota</taxon>
        <taxon>Calditrichia</taxon>
        <taxon>Calditrichales</taxon>
        <taxon>Calditrichaceae</taxon>
        <taxon>Caldithrix</taxon>
    </lineage>
</organism>
<keyword evidence="3" id="KW-0479">Metal-binding</keyword>
<dbReference type="CDD" id="cd01335">
    <property type="entry name" value="Radical_SAM"/>
    <property type="match status" value="1"/>
</dbReference>
<evidence type="ECO:0000256" key="3">
    <source>
        <dbReference type="ARBA" id="ARBA00022723"/>
    </source>
</evidence>
<dbReference type="InterPro" id="IPR058240">
    <property type="entry name" value="rSAM_sf"/>
</dbReference>
<dbReference type="InterPro" id="IPR007197">
    <property type="entry name" value="rSAM"/>
</dbReference>
<dbReference type="Proteomes" id="UP000886005">
    <property type="component" value="Unassembled WGS sequence"/>
</dbReference>
<proteinExistence type="predicted"/>
<dbReference type="GO" id="GO:0003824">
    <property type="term" value="F:catalytic activity"/>
    <property type="evidence" value="ECO:0007669"/>
    <property type="project" value="InterPro"/>
</dbReference>
<keyword evidence="4" id="KW-0408">Iron</keyword>
<keyword evidence="2" id="KW-0949">S-adenosyl-L-methionine</keyword>
<dbReference type="GO" id="GO:0046872">
    <property type="term" value="F:metal ion binding"/>
    <property type="evidence" value="ECO:0007669"/>
    <property type="project" value="UniProtKB-KW"/>
</dbReference>
<evidence type="ECO:0000256" key="1">
    <source>
        <dbReference type="ARBA" id="ARBA00001966"/>
    </source>
</evidence>
<dbReference type="Gene3D" id="3.20.20.70">
    <property type="entry name" value="Aldolase class I"/>
    <property type="match status" value="1"/>
</dbReference>
<dbReference type="PANTHER" id="PTHR43288">
    <property type="entry name" value="BIOTIN SYNTHASE-RELATED PROTEIN, RADICAL SAM SUPERFAMILY"/>
    <property type="match status" value="1"/>
</dbReference>
<dbReference type="PANTHER" id="PTHR43288:SF2">
    <property type="entry name" value="RADICAL SAM CORE DOMAIN-CONTAINING PROTEIN"/>
    <property type="match status" value="1"/>
</dbReference>
<evidence type="ECO:0000256" key="4">
    <source>
        <dbReference type="ARBA" id="ARBA00023004"/>
    </source>
</evidence>
<comment type="cofactor">
    <cofactor evidence="1">
        <name>[4Fe-4S] cluster</name>
        <dbReference type="ChEBI" id="CHEBI:49883"/>
    </cofactor>
</comment>
<evidence type="ECO:0000313" key="6">
    <source>
        <dbReference type="EMBL" id="HED09285.1"/>
    </source>
</evidence>
<dbReference type="AlphaFoldDB" id="A0A7V1PTC0"/>
<dbReference type="SFLD" id="SFLDS00029">
    <property type="entry name" value="Radical_SAM"/>
    <property type="match status" value="1"/>
</dbReference>
<comment type="caution">
    <text evidence="6">The sequence shown here is derived from an EMBL/GenBank/DDBJ whole genome shotgun (WGS) entry which is preliminary data.</text>
</comment>
<dbReference type="GO" id="GO:0051536">
    <property type="term" value="F:iron-sulfur cluster binding"/>
    <property type="evidence" value="ECO:0007669"/>
    <property type="project" value="UniProtKB-KW"/>
</dbReference>
<gene>
    <name evidence="6" type="ORF">ENJ10_01220</name>
</gene>
<dbReference type="SUPFAM" id="SSF102114">
    <property type="entry name" value="Radical SAM enzymes"/>
    <property type="match status" value="1"/>
</dbReference>
<evidence type="ECO:0000256" key="2">
    <source>
        <dbReference type="ARBA" id="ARBA00022691"/>
    </source>
</evidence>
<accession>A0A7V1PTC0</accession>
<sequence length="215" mass="24072">MPDILPLYAPKWEPLTIEIDPLCGRIRENHFDNRITFYAPGLKNYKTSEYCGHSATEFVSISVTGENCALSCEHCKTKSLHGMLDVRGFEGGLFGMCQKLAEKGARGVLVSGGSDIHGRVPLMKHIPDMIRVRRELGMAIRVHPGIPDEETCAALAKVDVDGVMLDIIGDQETITEIYHLDKTPQDYEDVLERLHRYNVPAIPHIILGHYFGKMN</sequence>
<reference evidence="6" key="1">
    <citation type="journal article" date="2020" name="mSystems">
        <title>Genome- and Community-Level Interaction Insights into Carbon Utilization and Element Cycling Functions of Hydrothermarchaeota in Hydrothermal Sediment.</title>
        <authorList>
            <person name="Zhou Z."/>
            <person name="Liu Y."/>
            <person name="Xu W."/>
            <person name="Pan J."/>
            <person name="Luo Z.H."/>
            <person name="Li M."/>
        </authorList>
    </citation>
    <scope>NUCLEOTIDE SEQUENCE [LARGE SCALE GENOMIC DNA]</scope>
    <source>
        <strain evidence="6">HyVt-456</strain>
    </source>
</reference>
<evidence type="ECO:0000256" key="5">
    <source>
        <dbReference type="ARBA" id="ARBA00023014"/>
    </source>
</evidence>
<protein>
    <submittedName>
        <fullName evidence="6">Radical SAM protein</fullName>
    </submittedName>
</protein>
<keyword evidence="5" id="KW-0411">Iron-sulfur</keyword>